<feature type="transmembrane region" description="Helical" evidence="6">
    <location>
        <begin position="216"/>
        <end position="242"/>
    </location>
</feature>
<comment type="subcellular location">
    <subcellularLocation>
        <location evidence="1">Cell membrane</location>
        <topology evidence="1">Multi-pass membrane protein</topology>
    </subcellularLocation>
</comment>
<evidence type="ECO:0000256" key="3">
    <source>
        <dbReference type="ARBA" id="ARBA00022692"/>
    </source>
</evidence>
<feature type="transmembrane region" description="Helical" evidence="6">
    <location>
        <begin position="248"/>
        <end position="265"/>
    </location>
</feature>
<comment type="caution">
    <text evidence="7">The sequence shown here is derived from an EMBL/GenBank/DDBJ whole genome shotgun (WGS) entry which is preliminary data.</text>
</comment>
<reference evidence="7 8" key="1">
    <citation type="journal article" date="2015" name="MBio">
        <title>Genome-Resolved Metagenomic Analysis Reveals Roles for Candidate Phyla and Other Microbial Community Members in Biogeochemical Transformations in Oil Reservoirs.</title>
        <authorList>
            <person name="Hu P."/>
            <person name="Tom L."/>
            <person name="Singh A."/>
            <person name="Thomas B.C."/>
            <person name="Baker B.J."/>
            <person name="Piceno Y.M."/>
            <person name="Andersen G.L."/>
            <person name="Banfield J.F."/>
        </authorList>
    </citation>
    <scope>NUCLEOTIDE SEQUENCE [LARGE SCALE GENOMIC DNA]</scope>
    <source>
        <strain evidence="7">46_16</strain>
    </source>
</reference>
<dbReference type="PANTHER" id="PTHR39087:SF2">
    <property type="entry name" value="UPF0104 MEMBRANE PROTEIN MJ1595"/>
    <property type="match status" value="1"/>
</dbReference>
<keyword evidence="3 6" id="KW-0812">Transmembrane</keyword>
<sequence length="340" mass="38070">MSSQKFTLLKKVSRWLIPLLISVLAFWLVFRNIDLSTFVSNLKRVGFEALLYATLLHFLSLFFRVFSWYILLGRKVSFKDAFFTMNAGYLLNNVFPFRLGEVGRALLLDNPEGPSALEAFSSVIVERVFDVFLAAVFVLIMLPRVLAGGTQQTIIYIAFSLALLGILALYLIARYRKQILAWLTRWGEKAAFIDRWVKPKAAQILEGFSVLNNPGLFLLAFGSLFISWMIAFVQNFVVFRALYPNPPFWWMIFVLSIGTFGIALPSGPAGLGVFEGAMVAGFALLGVDAGLGFAHAIIIHAVSIVYNNIFGLIGLHLRGEALVDLYQRAIRRSPKVQTQD</sequence>
<feature type="transmembrane region" description="Helical" evidence="6">
    <location>
        <begin position="12"/>
        <end position="30"/>
    </location>
</feature>
<evidence type="ECO:0000256" key="6">
    <source>
        <dbReference type="SAM" id="Phobius"/>
    </source>
</evidence>
<dbReference type="Pfam" id="PF03706">
    <property type="entry name" value="LPG_synthase_TM"/>
    <property type="match status" value="1"/>
</dbReference>
<accession>A0A117LGS2</accession>
<dbReference type="GO" id="GO:0005886">
    <property type="term" value="C:plasma membrane"/>
    <property type="evidence" value="ECO:0007669"/>
    <property type="project" value="UniProtKB-SubCell"/>
</dbReference>
<evidence type="ECO:0000256" key="5">
    <source>
        <dbReference type="ARBA" id="ARBA00023136"/>
    </source>
</evidence>
<dbReference type="InterPro" id="IPR022791">
    <property type="entry name" value="L-PG_synthase/AglD"/>
</dbReference>
<keyword evidence="4 6" id="KW-1133">Transmembrane helix</keyword>
<dbReference type="Proteomes" id="UP000064249">
    <property type="component" value="Unassembled WGS sequence"/>
</dbReference>
<evidence type="ECO:0000256" key="4">
    <source>
        <dbReference type="ARBA" id="ARBA00022989"/>
    </source>
</evidence>
<protein>
    <recommendedName>
        <fullName evidence="9">Glycosyltransferase</fullName>
    </recommendedName>
</protein>
<keyword evidence="5 6" id="KW-0472">Membrane</keyword>
<proteinExistence type="predicted"/>
<dbReference type="PANTHER" id="PTHR39087">
    <property type="entry name" value="UPF0104 MEMBRANE PROTEIN MJ1595"/>
    <property type="match status" value="1"/>
</dbReference>
<organism evidence="7 8">
    <name type="scientific">Anaerolinea thermophila</name>
    <dbReference type="NCBI Taxonomy" id="167964"/>
    <lineage>
        <taxon>Bacteria</taxon>
        <taxon>Bacillati</taxon>
        <taxon>Chloroflexota</taxon>
        <taxon>Anaerolineae</taxon>
        <taxon>Anaerolineales</taxon>
        <taxon>Anaerolineaceae</taxon>
        <taxon>Anaerolinea</taxon>
    </lineage>
</organism>
<feature type="transmembrane region" description="Helical" evidence="6">
    <location>
        <begin position="128"/>
        <end position="147"/>
    </location>
</feature>
<evidence type="ECO:0000313" key="8">
    <source>
        <dbReference type="Proteomes" id="UP000064249"/>
    </source>
</evidence>
<name>A0A117LGS2_9CHLR</name>
<evidence type="ECO:0000313" key="7">
    <source>
        <dbReference type="EMBL" id="KUK46300.1"/>
    </source>
</evidence>
<keyword evidence="2" id="KW-1003">Cell membrane</keyword>
<dbReference type="AlphaFoldDB" id="A0A117LGS2"/>
<dbReference type="NCBIfam" id="TIGR00374">
    <property type="entry name" value="flippase-like domain"/>
    <property type="match status" value="1"/>
</dbReference>
<feature type="transmembrane region" description="Helical" evidence="6">
    <location>
        <begin position="153"/>
        <end position="173"/>
    </location>
</feature>
<dbReference type="EMBL" id="LGFU01000042">
    <property type="protein sequence ID" value="KUK46300.1"/>
    <property type="molecule type" value="Genomic_DNA"/>
</dbReference>
<feature type="transmembrane region" description="Helical" evidence="6">
    <location>
        <begin position="304"/>
        <end position="326"/>
    </location>
</feature>
<feature type="transmembrane region" description="Helical" evidence="6">
    <location>
        <begin position="277"/>
        <end position="298"/>
    </location>
</feature>
<feature type="transmembrane region" description="Helical" evidence="6">
    <location>
        <begin position="50"/>
        <end position="72"/>
    </location>
</feature>
<evidence type="ECO:0000256" key="2">
    <source>
        <dbReference type="ARBA" id="ARBA00022475"/>
    </source>
</evidence>
<gene>
    <name evidence="7" type="ORF">XD73_0827</name>
</gene>
<evidence type="ECO:0000256" key="1">
    <source>
        <dbReference type="ARBA" id="ARBA00004651"/>
    </source>
</evidence>
<evidence type="ECO:0008006" key="9">
    <source>
        <dbReference type="Google" id="ProtNLM"/>
    </source>
</evidence>